<evidence type="ECO:0000256" key="4">
    <source>
        <dbReference type="ARBA" id="ARBA00022692"/>
    </source>
</evidence>
<evidence type="ECO:0000259" key="9">
    <source>
        <dbReference type="PROSITE" id="PS50263"/>
    </source>
</evidence>
<dbReference type="PANTHER" id="PTHR38686:SF1">
    <property type="entry name" value="APOLIPOPROTEIN N-ACYLTRANSFERASE"/>
    <property type="match status" value="1"/>
</dbReference>
<keyword evidence="4 8" id="KW-0812">Transmembrane</keyword>
<keyword evidence="10" id="KW-0449">Lipoprotein</keyword>
<reference evidence="10" key="1">
    <citation type="submission" date="2013-08" db="EMBL/GenBank/DDBJ databases">
        <authorList>
            <person name="Mendez C."/>
            <person name="Richter M."/>
            <person name="Ferrer M."/>
            <person name="Sanchez J."/>
        </authorList>
    </citation>
    <scope>NUCLEOTIDE SEQUENCE</scope>
</reference>
<dbReference type="GO" id="GO:0005886">
    <property type="term" value="C:plasma membrane"/>
    <property type="evidence" value="ECO:0007669"/>
    <property type="project" value="UniProtKB-SubCell"/>
</dbReference>
<reference evidence="10" key="2">
    <citation type="journal article" date="2014" name="ISME J.">
        <title>Microbial stratification in low pH oxic and suboxic macroscopic growths along an acid mine drainage.</title>
        <authorList>
            <person name="Mendez-Garcia C."/>
            <person name="Mesa V."/>
            <person name="Sprenger R.R."/>
            <person name="Richter M."/>
            <person name="Diez M.S."/>
            <person name="Solano J."/>
            <person name="Bargiela R."/>
            <person name="Golyshina O.V."/>
            <person name="Manteca A."/>
            <person name="Ramos J.L."/>
            <person name="Gallego J.R."/>
            <person name="Llorente I."/>
            <person name="Martins Dos Santos V.A."/>
            <person name="Jensen O.N."/>
            <person name="Pelaez A.I."/>
            <person name="Sanchez J."/>
            <person name="Ferrer M."/>
        </authorList>
    </citation>
    <scope>NUCLEOTIDE SEQUENCE</scope>
</reference>
<organism evidence="10">
    <name type="scientific">mine drainage metagenome</name>
    <dbReference type="NCBI Taxonomy" id="410659"/>
    <lineage>
        <taxon>unclassified sequences</taxon>
        <taxon>metagenomes</taxon>
        <taxon>ecological metagenomes</taxon>
    </lineage>
</organism>
<dbReference type="InterPro" id="IPR036526">
    <property type="entry name" value="C-N_Hydrolase_sf"/>
</dbReference>
<gene>
    <name evidence="10" type="ORF">B1B_16836</name>
</gene>
<evidence type="ECO:0000256" key="5">
    <source>
        <dbReference type="ARBA" id="ARBA00022989"/>
    </source>
</evidence>
<dbReference type="Gene3D" id="3.60.110.10">
    <property type="entry name" value="Carbon-nitrogen hydrolase"/>
    <property type="match status" value="1"/>
</dbReference>
<dbReference type="InterPro" id="IPR003010">
    <property type="entry name" value="C-N_Hydrolase"/>
</dbReference>
<sequence>MEHLDIAARRHGSALVMGVLRESDTGHYYNSILALGKRASWYSKRHLVPFAEYFPVPRFVRRWLKEMNLPYSSFTPGPAHQRPLPVAGLELGPSVCYEVAYGDYMLRMLPKADALVNVTDDAWFGSSSARYQQFQMARMRSQEEGRYMIVSTDNGVSGVIGPEGQVVAEAPVMVRYVLRSSVTPMKGMTPFARVGNGLAVILAALAAAAAFALRLVGLRRTMSRR</sequence>
<protein>
    <submittedName>
        <fullName evidence="10">Apolipoprotein N-acyltransferase</fullName>
    </submittedName>
</protein>
<evidence type="ECO:0000256" key="6">
    <source>
        <dbReference type="ARBA" id="ARBA00023136"/>
    </source>
</evidence>
<dbReference type="NCBIfam" id="TIGR00546">
    <property type="entry name" value="lnt"/>
    <property type="match status" value="1"/>
</dbReference>
<evidence type="ECO:0000256" key="1">
    <source>
        <dbReference type="ARBA" id="ARBA00004651"/>
    </source>
</evidence>
<keyword evidence="5 8" id="KW-1133">Transmembrane helix</keyword>
<keyword evidence="7 10" id="KW-0012">Acyltransferase</keyword>
<keyword evidence="6 8" id="KW-0472">Membrane</keyword>
<proteinExistence type="predicted"/>
<dbReference type="AlphaFoldDB" id="T0YUQ7"/>
<dbReference type="InterPro" id="IPR004563">
    <property type="entry name" value="Apolipo_AcylTrfase"/>
</dbReference>
<comment type="subcellular location">
    <subcellularLocation>
        <location evidence="1">Cell membrane</location>
        <topology evidence="1">Multi-pass membrane protein</topology>
    </subcellularLocation>
</comment>
<evidence type="ECO:0000256" key="2">
    <source>
        <dbReference type="ARBA" id="ARBA00022475"/>
    </source>
</evidence>
<evidence type="ECO:0000256" key="3">
    <source>
        <dbReference type="ARBA" id="ARBA00022679"/>
    </source>
</evidence>
<dbReference type="PANTHER" id="PTHR38686">
    <property type="entry name" value="APOLIPOPROTEIN N-ACYLTRANSFERASE"/>
    <property type="match status" value="1"/>
</dbReference>
<dbReference type="CDD" id="cd07571">
    <property type="entry name" value="ALP_N-acyl_transferase"/>
    <property type="match status" value="1"/>
</dbReference>
<comment type="caution">
    <text evidence="10">The sequence shown here is derived from an EMBL/GenBank/DDBJ whole genome shotgun (WGS) entry which is preliminary data.</text>
</comment>
<accession>T0YUQ7</accession>
<dbReference type="SUPFAM" id="SSF56317">
    <property type="entry name" value="Carbon-nitrogen hydrolase"/>
    <property type="match status" value="1"/>
</dbReference>
<keyword evidence="2" id="KW-1003">Cell membrane</keyword>
<dbReference type="GO" id="GO:0042158">
    <property type="term" value="P:lipoprotein biosynthetic process"/>
    <property type="evidence" value="ECO:0007669"/>
    <property type="project" value="InterPro"/>
</dbReference>
<feature type="domain" description="CN hydrolase" evidence="9">
    <location>
        <begin position="1"/>
        <end position="184"/>
    </location>
</feature>
<dbReference type="GO" id="GO:0016410">
    <property type="term" value="F:N-acyltransferase activity"/>
    <property type="evidence" value="ECO:0007669"/>
    <property type="project" value="InterPro"/>
</dbReference>
<keyword evidence="3 10" id="KW-0808">Transferase</keyword>
<evidence type="ECO:0000256" key="8">
    <source>
        <dbReference type="SAM" id="Phobius"/>
    </source>
</evidence>
<dbReference type="PROSITE" id="PS50263">
    <property type="entry name" value="CN_HYDROLASE"/>
    <property type="match status" value="1"/>
</dbReference>
<dbReference type="EMBL" id="AUZY01011228">
    <property type="protein sequence ID" value="EQD35642.1"/>
    <property type="molecule type" value="Genomic_DNA"/>
</dbReference>
<evidence type="ECO:0000313" key="10">
    <source>
        <dbReference type="EMBL" id="EQD35642.1"/>
    </source>
</evidence>
<evidence type="ECO:0000256" key="7">
    <source>
        <dbReference type="ARBA" id="ARBA00023315"/>
    </source>
</evidence>
<dbReference type="Pfam" id="PF00795">
    <property type="entry name" value="CN_hydrolase"/>
    <property type="match status" value="1"/>
</dbReference>
<feature type="transmembrane region" description="Helical" evidence="8">
    <location>
        <begin position="194"/>
        <end position="216"/>
    </location>
</feature>
<name>T0YUQ7_9ZZZZ</name>